<feature type="transmembrane region" description="Helical" evidence="1">
    <location>
        <begin position="179"/>
        <end position="200"/>
    </location>
</feature>
<dbReference type="AlphaFoldDB" id="A0A0M3J6N5"/>
<dbReference type="EMBL" id="UYRR01004508">
    <property type="protein sequence ID" value="VDK21100.1"/>
    <property type="molecule type" value="Genomic_DNA"/>
</dbReference>
<sequence length="208" mass="23617">MEEVCLTHLNKNVSPLGNVTVELPETICEICVCGKKVLFYLTGGLFALYEFVDDGKLTQREVFSGNDVGYLSPHSEVPVFCLTYDGENHFSALSAYPEYRLISVEMASDGLKSKDVCEASQALCYQIPTSANGILMEAISGEWIHVKDFEEFGDEMVHFIDFERLYNTKIFDCQYNKELVRWFLCLFLSVFTYSSLLIHLCSCENCII</sequence>
<keyword evidence="1" id="KW-0472">Membrane</keyword>
<evidence type="ECO:0000313" key="4">
    <source>
        <dbReference type="WBParaSite" id="ASIM_0000322501-mRNA-1"/>
    </source>
</evidence>
<keyword evidence="3" id="KW-1185">Reference proteome</keyword>
<evidence type="ECO:0000256" key="1">
    <source>
        <dbReference type="SAM" id="Phobius"/>
    </source>
</evidence>
<gene>
    <name evidence="2" type="ORF">ASIM_LOCUS3068</name>
</gene>
<keyword evidence="1" id="KW-1133">Transmembrane helix</keyword>
<name>A0A0M3J6N5_ANISI</name>
<reference evidence="2 3" key="2">
    <citation type="submission" date="2018-11" db="EMBL/GenBank/DDBJ databases">
        <authorList>
            <consortium name="Pathogen Informatics"/>
        </authorList>
    </citation>
    <scope>NUCLEOTIDE SEQUENCE [LARGE SCALE GENOMIC DNA]</scope>
</reference>
<protein>
    <submittedName>
        <fullName evidence="4">CNH domain-containing protein</fullName>
    </submittedName>
</protein>
<dbReference type="WBParaSite" id="ASIM_0000322501-mRNA-1">
    <property type="protein sequence ID" value="ASIM_0000322501-mRNA-1"/>
    <property type="gene ID" value="ASIM_0000322501"/>
</dbReference>
<reference evidence="4" key="1">
    <citation type="submission" date="2017-02" db="UniProtKB">
        <authorList>
            <consortium name="WormBaseParasite"/>
        </authorList>
    </citation>
    <scope>IDENTIFICATION</scope>
</reference>
<dbReference type="Proteomes" id="UP000267096">
    <property type="component" value="Unassembled WGS sequence"/>
</dbReference>
<evidence type="ECO:0000313" key="3">
    <source>
        <dbReference type="Proteomes" id="UP000267096"/>
    </source>
</evidence>
<accession>A0A0M3J6N5</accession>
<organism evidence="4">
    <name type="scientific">Anisakis simplex</name>
    <name type="common">Herring worm</name>
    <dbReference type="NCBI Taxonomy" id="6269"/>
    <lineage>
        <taxon>Eukaryota</taxon>
        <taxon>Metazoa</taxon>
        <taxon>Ecdysozoa</taxon>
        <taxon>Nematoda</taxon>
        <taxon>Chromadorea</taxon>
        <taxon>Rhabditida</taxon>
        <taxon>Spirurina</taxon>
        <taxon>Ascaridomorpha</taxon>
        <taxon>Ascaridoidea</taxon>
        <taxon>Anisakidae</taxon>
        <taxon>Anisakis</taxon>
        <taxon>Anisakis simplex complex</taxon>
    </lineage>
</organism>
<evidence type="ECO:0000313" key="2">
    <source>
        <dbReference type="EMBL" id="VDK21100.1"/>
    </source>
</evidence>
<proteinExistence type="predicted"/>
<keyword evidence="1" id="KW-0812">Transmembrane</keyword>